<evidence type="ECO:0000313" key="1">
    <source>
        <dbReference type="EMBL" id="KDS92631.1"/>
    </source>
</evidence>
<sequence length="31" mass="3590">MSIIMPRIMKRETEAVPSLMLDAAWKFMPPV</sequence>
<name>A0ABR4SHH0_9MICO</name>
<protein>
    <submittedName>
        <fullName evidence="1">Uncharacterized protein</fullName>
    </submittedName>
</protein>
<proteinExistence type="predicted"/>
<gene>
    <name evidence="1" type="ORF">DHOM_10105</name>
</gene>
<dbReference type="EMBL" id="JDRS01000020">
    <property type="protein sequence ID" value="KDS92631.1"/>
    <property type="molecule type" value="Genomic_DNA"/>
</dbReference>
<accession>A0ABR4SHH0</accession>
<comment type="caution">
    <text evidence="1">The sequence shown here is derived from an EMBL/GenBank/DDBJ whole genome shotgun (WGS) entry which is preliminary data.</text>
</comment>
<evidence type="ECO:0000313" key="2">
    <source>
        <dbReference type="Proteomes" id="UP000030182"/>
    </source>
</evidence>
<reference evidence="1 2" key="1">
    <citation type="submission" date="2014-01" db="EMBL/GenBank/DDBJ databases">
        <title>Draft genome sequence of the multidrug-resistant clinical isolate Dermabacter hominis 1368.</title>
        <authorList>
            <person name="Albersmeier A."/>
            <person name="Bomholt C."/>
            <person name="Glaub A."/>
            <person name="Ruckert C."/>
            <person name="Soriano F."/>
            <person name="Fernandez-Natal I."/>
            <person name="Tauch A."/>
        </authorList>
    </citation>
    <scope>NUCLEOTIDE SEQUENCE [LARGE SCALE GENOMIC DNA]</scope>
    <source>
        <strain evidence="1 2">1368</strain>
    </source>
</reference>
<dbReference type="Proteomes" id="UP000030182">
    <property type="component" value="Unassembled WGS sequence"/>
</dbReference>
<keyword evidence="2" id="KW-1185">Reference proteome</keyword>
<organism evidence="1 2">
    <name type="scientific">Dermabacter hominis 1368</name>
    <dbReference type="NCBI Taxonomy" id="1450519"/>
    <lineage>
        <taxon>Bacteria</taxon>
        <taxon>Bacillati</taxon>
        <taxon>Actinomycetota</taxon>
        <taxon>Actinomycetes</taxon>
        <taxon>Micrococcales</taxon>
        <taxon>Dermabacteraceae</taxon>
        <taxon>Dermabacter</taxon>
    </lineage>
</organism>